<dbReference type="Proteomes" id="UP000256269">
    <property type="component" value="Unassembled WGS sequence"/>
</dbReference>
<accession>A0A3E0HHW8</accession>
<feature type="domain" description="TauD/TfdA-like" evidence="3">
    <location>
        <begin position="109"/>
        <end position="300"/>
    </location>
</feature>
<dbReference type="AlphaFoldDB" id="A0A3E0HHW8"/>
<sequence length="332" mass="36683">MISTGTDILSYSLSGAERRSFHALGADVARRFDAVTGNGRAPVDAVPAGLRAFLREFSLTPPRAGFALIRGIEIDALPPTPEARGYQLPLEHNTTGNLLLVADVLGSMTGYADEKDGALAHEVHPVRGEEARIENTGSVNFGFHTENAHHPMRPDFLGLLCLRQDHDRVAVTRMSSIRDAVADLSAHTISVLRGARFRALYPTSFIRGESGERPSSRPHPVVFGEDPEYFMRFDLDNTYALDDDGKIALEELTTALDRNRREILLEPGDLAVINNNIAAHGRSAFTPRYDGDDRWLRRFYSLQSTPEWVRDIMPMPRVLPSLAEIDAADPDA</sequence>
<protein>
    <submittedName>
        <fullName evidence="4">L-asparagine oxygenase</fullName>
    </submittedName>
</protein>
<name>A0A3E0HHW8_9PSEU</name>
<dbReference type="InterPro" id="IPR003819">
    <property type="entry name" value="TauD/TfdA-like"/>
</dbReference>
<comment type="caution">
    <text evidence="4">The sequence shown here is derived from an EMBL/GenBank/DDBJ whole genome shotgun (WGS) entry which is preliminary data.</text>
</comment>
<dbReference type="InterPro" id="IPR042098">
    <property type="entry name" value="TauD-like_sf"/>
</dbReference>
<keyword evidence="2" id="KW-0408">Iron</keyword>
<dbReference type="Gene3D" id="3.60.130.10">
    <property type="entry name" value="Clavaminate synthase-like"/>
    <property type="match status" value="1"/>
</dbReference>
<evidence type="ECO:0000256" key="2">
    <source>
        <dbReference type="ARBA" id="ARBA00023004"/>
    </source>
</evidence>
<dbReference type="GO" id="GO:0016491">
    <property type="term" value="F:oxidoreductase activity"/>
    <property type="evidence" value="ECO:0007669"/>
    <property type="project" value="UniProtKB-KW"/>
</dbReference>
<dbReference type="Pfam" id="PF02668">
    <property type="entry name" value="TauD"/>
    <property type="match status" value="1"/>
</dbReference>
<reference evidence="4 5" key="1">
    <citation type="submission" date="2018-08" db="EMBL/GenBank/DDBJ databases">
        <title>Genomic Encyclopedia of Archaeal and Bacterial Type Strains, Phase II (KMG-II): from individual species to whole genera.</title>
        <authorList>
            <person name="Goeker M."/>
        </authorList>
    </citation>
    <scope>NUCLEOTIDE SEQUENCE [LARGE SCALE GENOMIC DNA]</scope>
    <source>
        <strain evidence="4 5">DSM 45791</strain>
    </source>
</reference>
<dbReference type="RefSeq" id="WP_116176149.1">
    <property type="nucleotide sequence ID" value="NZ_CP144375.1"/>
</dbReference>
<keyword evidence="1" id="KW-0560">Oxidoreductase</keyword>
<evidence type="ECO:0000313" key="4">
    <source>
        <dbReference type="EMBL" id="REH45982.1"/>
    </source>
</evidence>
<evidence type="ECO:0000313" key="5">
    <source>
        <dbReference type="Proteomes" id="UP000256269"/>
    </source>
</evidence>
<proteinExistence type="predicted"/>
<evidence type="ECO:0000259" key="3">
    <source>
        <dbReference type="Pfam" id="PF02668"/>
    </source>
</evidence>
<dbReference type="SUPFAM" id="SSF51197">
    <property type="entry name" value="Clavaminate synthase-like"/>
    <property type="match status" value="1"/>
</dbReference>
<keyword evidence="5" id="KW-1185">Reference proteome</keyword>
<dbReference type="EMBL" id="QUNO01000007">
    <property type="protein sequence ID" value="REH45982.1"/>
    <property type="molecule type" value="Genomic_DNA"/>
</dbReference>
<gene>
    <name evidence="4" type="ORF">BCF44_107114</name>
</gene>
<evidence type="ECO:0000256" key="1">
    <source>
        <dbReference type="ARBA" id="ARBA00023002"/>
    </source>
</evidence>
<dbReference type="OrthoDB" id="3872700at2"/>
<organism evidence="4 5">
    <name type="scientific">Kutzneria buriramensis</name>
    <dbReference type="NCBI Taxonomy" id="1045776"/>
    <lineage>
        <taxon>Bacteria</taxon>
        <taxon>Bacillati</taxon>
        <taxon>Actinomycetota</taxon>
        <taxon>Actinomycetes</taxon>
        <taxon>Pseudonocardiales</taxon>
        <taxon>Pseudonocardiaceae</taxon>
        <taxon>Kutzneria</taxon>
    </lineage>
</organism>